<evidence type="ECO:0000313" key="1">
    <source>
        <dbReference type="EMBL" id="GFO33108.1"/>
    </source>
</evidence>
<dbReference type="EMBL" id="BLXT01006765">
    <property type="protein sequence ID" value="GFO33108.1"/>
    <property type="molecule type" value="Genomic_DNA"/>
</dbReference>
<dbReference type="Proteomes" id="UP000735302">
    <property type="component" value="Unassembled WGS sequence"/>
</dbReference>
<gene>
    <name evidence="1" type="ORF">PoB_005961300</name>
</gene>
<evidence type="ECO:0008006" key="3">
    <source>
        <dbReference type="Google" id="ProtNLM"/>
    </source>
</evidence>
<keyword evidence="2" id="KW-1185">Reference proteome</keyword>
<organism evidence="1 2">
    <name type="scientific">Plakobranchus ocellatus</name>
    <dbReference type="NCBI Taxonomy" id="259542"/>
    <lineage>
        <taxon>Eukaryota</taxon>
        <taxon>Metazoa</taxon>
        <taxon>Spiralia</taxon>
        <taxon>Lophotrochozoa</taxon>
        <taxon>Mollusca</taxon>
        <taxon>Gastropoda</taxon>
        <taxon>Heterobranchia</taxon>
        <taxon>Euthyneura</taxon>
        <taxon>Panpulmonata</taxon>
        <taxon>Sacoglossa</taxon>
        <taxon>Placobranchoidea</taxon>
        <taxon>Plakobranchidae</taxon>
        <taxon>Plakobranchus</taxon>
    </lineage>
</organism>
<accession>A0AAV4CMF8</accession>
<protein>
    <recommendedName>
        <fullName evidence="3">IgGFc-binding protein N-terminal domain-containing protein</fullName>
    </recommendedName>
</protein>
<dbReference type="AlphaFoldDB" id="A0AAV4CMF8"/>
<proteinExistence type="predicted"/>
<evidence type="ECO:0000313" key="2">
    <source>
        <dbReference type="Proteomes" id="UP000735302"/>
    </source>
</evidence>
<reference evidence="1 2" key="1">
    <citation type="journal article" date="2021" name="Elife">
        <title>Chloroplast acquisition without the gene transfer in kleptoplastic sea slugs, Plakobranchus ocellatus.</title>
        <authorList>
            <person name="Maeda T."/>
            <person name="Takahashi S."/>
            <person name="Yoshida T."/>
            <person name="Shimamura S."/>
            <person name="Takaki Y."/>
            <person name="Nagai Y."/>
            <person name="Toyoda A."/>
            <person name="Suzuki Y."/>
            <person name="Arimoto A."/>
            <person name="Ishii H."/>
            <person name="Satoh N."/>
            <person name="Nishiyama T."/>
            <person name="Hasebe M."/>
            <person name="Maruyama T."/>
            <person name="Minagawa J."/>
            <person name="Obokata J."/>
            <person name="Shigenobu S."/>
        </authorList>
    </citation>
    <scope>NUCLEOTIDE SEQUENCE [LARGE SCALE GENOMIC DNA]</scope>
</reference>
<name>A0AAV4CMF8_9GAST</name>
<sequence length="585" mass="65769">MVLAWLSWLDLCRLFAAFTVIVAGATGQNYRKFVLFYTYRNIKVSSCALQLHITTEEPGETLVDVRTPRLRSEEGGFRKSTIVTQRNSVLLCTPHRQRRFKAGRSNDAIVLEASKEVFVLVVMHLLGGERNMHPLYPLDVMDTVYYFRGSTYSLLVLVATQPNTLVDISDCVHSHRDLPYYNTSKPQYEAIVLPHDQKKHLQLKGHVLPGNHWGKIFFIPTLMNPHAKNESVELVFDRVVAYKGFDISIPLGRIVYRWHRTDNYAHSTLSQHVLQQTPWLLVNSSSLAALAFHYLTSNGGNSSLGITNIPPADIWRSKYVWSLNVQKSWMAYLHVFFLSKELDKVTLTQPDGSVVKIPQVKRFGPTQAGRVQLSASGTFVLAYKNNSNAKPFAAFVETYDKQGQTTIVTELGTSLAKYCRGRGGTPGRPSSFKCRKAPAKVSPAAPEFLALGLTHLNTHTCYLPTNGNIFILNPCTCPQLDTSPQPLLLLAYNWTHLHSSSSYWPKTGHVSTAPPVTGPKLDMYPQPFLLLAQNWTRIHSPSCYWPKTEHVSTAPPVTGPKLDTYPQPLLLLAQNWTRIYSPSCY</sequence>
<comment type="caution">
    <text evidence="1">The sequence shown here is derived from an EMBL/GenBank/DDBJ whole genome shotgun (WGS) entry which is preliminary data.</text>
</comment>